<evidence type="ECO:0000256" key="1">
    <source>
        <dbReference type="ARBA" id="ARBA00005964"/>
    </source>
</evidence>
<protein>
    <recommendedName>
        <fullName evidence="3">Carboxylic ester hydrolase</fullName>
        <ecNumber evidence="3">3.1.1.-</ecNumber>
    </recommendedName>
</protein>
<feature type="domain" description="Carboxylesterase type B" evidence="4">
    <location>
        <begin position="10"/>
        <end position="178"/>
    </location>
</feature>
<accession>A0A0N0DCV4</accession>
<dbReference type="InterPro" id="IPR002018">
    <property type="entry name" value="CarbesteraseB"/>
</dbReference>
<dbReference type="AlphaFoldDB" id="A0A0N0DCV4"/>
<evidence type="ECO:0000259" key="4">
    <source>
        <dbReference type="Pfam" id="PF00135"/>
    </source>
</evidence>
<proteinExistence type="inferred from homology"/>
<keyword evidence="2 3" id="KW-0378">Hydrolase</keyword>
<dbReference type="EMBL" id="JXCE01000246">
    <property type="protein sequence ID" value="KPA38784.1"/>
    <property type="molecule type" value="Genomic_DNA"/>
</dbReference>
<dbReference type="SUPFAM" id="SSF53474">
    <property type="entry name" value="alpha/beta-Hydrolases"/>
    <property type="match status" value="1"/>
</dbReference>
<evidence type="ECO:0000256" key="2">
    <source>
        <dbReference type="ARBA" id="ARBA00022801"/>
    </source>
</evidence>
<keyword evidence="6" id="KW-1185">Reference proteome</keyword>
<dbReference type="PANTHER" id="PTHR43142">
    <property type="entry name" value="CARBOXYLIC ESTER HYDROLASE"/>
    <property type="match status" value="1"/>
</dbReference>
<comment type="similarity">
    <text evidence="1 3">Belongs to the type-B carboxylesterase/lipase family.</text>
</comment>
<dbReference type="Proteomes" id="UP000037904">
    <property type="component" value="Unassembled WGS sequence"/>
</dbReference>
<dbReference type="InterPro" id="IPR029058">
    <property type="entry name" value="AB_hydrolase_fold"/>
</dbReference>
<dbReference type="PROSITE" id="PS00122">
    <property type="entry name" value="CARBOXYLESTERASE_B_1"/>
    <property type="match status" value="1"/>
</dbReference>
<organism evidence="5 6">
    <name type="scientific">Fusarium langsethiae</name>
    <dbReference type="NCBI Taxonomy" id="179993"/>
    <lineage>
        <taxon>Eukaryota</taxon>
        <taxon>Fungi</taxon>
        <taxon>Dikarya</taxon>
        <taxon>Ascomycota</taxon>
        <taxon>Pezizomycotina</taxon>
        <taxon>Sordariomycetes</taxon>
        <taxon>Hypocreomycetidae</taxon>
        <taxon>Hypocreales</taxon>
        <taxon>Nectriaceae</taxon>
        <taxon>Fusarium</taxon>
    </lineage>
</organism>
<dbReference type="Pfam" id="PF00135">
    <property type="entry name" value="COesterase"/>
    <property type="match status" value="2"/>
</dbReference>
<sequence length="369" mass="41157">MPAPHAVTPVKNTALLPVMVWIHGGSQAVTFGDSASKLCDPSQLVARSIHFGKPILVVNINYRLNIFAFGDETSEVNLALRDQRHALEYIKLHIAGFGGDPRNVTLAGESAGAVYTHAHMITKTPVRQCIMQSGTLHLSPPQSRETAIALIYKMSMKLLTAGNSSLRTAAVSKILEAQAALGLVSFYLQMEEDLQGWNERVGQHERVSQLKTMYGLLPDRPSSCKTGALDFLNDMRFTLPVRVVMEQRRRAQQAVFGYLMDQPNPWQRSSRAHHGVDLIYLFNGFDFTFDQSAQRVAEAMQLKWIEFICGDDPWKPGEFFTFGPFGESKEVDVADRRRYRHLDIAIALGQDKAEAIVRNLATGRSSLLN</sequence>
<feature type="domain" description="Carboxylesterase type B" evidence="4">
    <location>
        <begin position="203"/>
        <end position="315"/>
    </location>
</feature>
<gene>
    <name evidence="5" type="ORF">FLAG1_08383</name>
</gene>
<dbReference type="PANTHER" id="PTHR43142:SF5">
    <property type="entry name" value="CARBOXYLIC ESTER HYDROLASE"/>
    <property type="match status" value="1"/>
</dbReference>
<evidence type="ECO:0000313" key="6">
    <source>
        <dbReference type="Proteomes" id="UP000037904"/>
    </source>
</evidence>
<reference evidence="5 6" key="1">
    <citation type="submission" date="2015-04" db="EMBL/GenBank/DDBJ databases">
        <title>The draft genome sequence of Fusarium langsethiae, a T-2/HT-2 mycotoxin producer.</title>
        <authorList>
            <person name="Lysoe E."/>
            <person name="Divon H.H."/>
            <person name="Terzi V."/>
            <person name="Orru L."/>
            <person name="Lamontanara A."/>
            <person name="Kolseth A.-K."/>
            <person name="Frandsen R.J."/>
            <person name="Nielsen K."/>
            <person name="Thrane U."/>
        </authorList>
    </citation>
    <scope>NUCLEOTIDE SEQUENCE [LARGE SCALE GENOMIC DNA]</scope>
    <source>
        <strain evidence="5 6">Fl201059</strain>
    </source>
</reference>
<dbReference type="InterPro" id="IPR019826">
    <property type="entry name" value="Carboxylesterase_B_AS"/>
</dbReference>
<name>A0A0N0DCV4_FUSLA</name>
<comment type="caution">
    <text evidence="5">The sequence shown here is derived from an EMBL/GenBank/DDBJ whole genome shotgun (WGS) entry which is preliminary data.</text>
</comment>
<dbReference type="GO" id="GO:0016787">
    <property type="term" value="F:hydrolase activity"/>
    <property type="evidence" value="ECO:0007669"/>
    <property type="project" value="UniProtKB-KW"/>
</dbReference>
<dbReference type="EC" id="3.1.1.-" evidence="3"/>
<evidence type="ECO:0000256" key="3">
    <source>
        <dbReference type="RuleBase" id="RU361235"/>
    </source>
</evidence>
<dbReference type="Gene3D" id="3.40.50.1820">
    <property type="entry name" value="alpha/beta hydrolase"/>
    <property type="match status" value="2"/>
</dbReference>
<evidence type="ECO:0000313" key="5">
    <source>
        <dbReference type="EMBL" id="KPA38784.1"/>
    </source>
</evidence>